<comment type="similarity">
    <text evidence="1">Belongs to the carbon-nitrogen hydrolase superfamily. BTD/VNN family.</text>
</comment>
<dbReference type="FunCoup" id="B4M861">
    <property type="interactions" value="16"/>
</dbReference>
<dbReference type="STRING" id="7244.B4M861"/>
<reference evidence="7" key="2">
    <citation type="journal article" date="2008" name="Bioinformatics">
        <title>Assembly reconciliation.</title>
        <authorList>
            <person name="Zimin A.V."/>
            <person name="Smith D.R."/>
            <person name="Sutton G."/>
            <person name="Yorke J.A."/>
        </authorList>
    </citation>
    <scope>NUCLEOTIDE SEQUENCE</scope>
    <source>
        <strain evidence="7">TSC#15010-1051.87</strain>
    </source>
</reference>
<dbReference type="Pfam" id="PF19018">
    <property type="entry name" value="Vanin_C"/>
    <property type="match status" value="1"/>
</dbReference>
<dbReference type="EMBL" id="CH940653">
    <property type="protein sequence ID" value="KRF80560.1"/>
    <property type="molecule type" value="Genomic_DNA"/>
</dbReference>
<dbReference type="InterPro" id="IPR012101">
    <property type="entry name" value="Biotinidase-like_euk"/>
</dbReference>
<evidence type="ECO:0000313" key="11">
    <source>
        <dbReference type="EMBL" id="KRF80561.1"/>
    </source>
</evidence>
<organism evidence="7 12">
    <name type="scientific">Drosophila virilis</name>
    <name type="common">Fruit fly</name>
    <dbReference type="NCBI Taxonomy" id="7244"/>
    <lineage>
        <taxon>Eukaryota</taxon>
        <taxon>Metazoa</taxon>
        <taxon>Ecdysozoa</taxon>
        <taxon>Arthropoda</taxon>
        <taxon>Hexapoda</taxon>
        <taxon>Insecta</taxon>
        <taxon>Pterygota</taxon>
        <taxon>Neoptera</taxon>
        <taxon>Endopterygota</taxon>
        <taxon>Diptera</taxon>
        <taxon>Brachycera</taxon>
        <taxon>Muscomorpha</taxon>
        <taxon>Ephydroidea</taxon>
        <taxon>Drosophilidae</taxon>
        <taxon>Drosophila</taxon>
    </lineage>
</organism>
<gene>
    <name evidence="7" type="primary">Dvir\GJ16663</name>
    <name evidence="7" type="ORF">Dvir_GJ16663</name>
</gene>
<dbReference type="PROSITE" id="PS50263">
    <property type="entry name" value="CN_HYDROLASE"/>
    <property type="match status" value="1"/>
</dbReference>
<dbReference type="Gene3D" id="3.60.110.10">
    <property type="entry name" value="Carbon-nitrogen hydrolase"/>
    <property type="match status" value="1"/>
</dbReference>
<dbReference type="KEGG" id="dvi:6633657"/>
<dbReference type="EMBL" id="CH940653">
    <property type="protein sequence ID" value="KRF80561.1"/>
    <property type="molecule type" value="Genomic_DNA"/>
</dbReference>
<keyword evidence="4" id="KW-0325">Glycoprotein</keyword>
<dbReference type="EMBL" id="CH940653">
    <property type="protein sequence ID" value="KRF80558.1"/>
    <property type="molecule type" value="Genomic_DNA"/>
</dbReference>
<dbReference type="OrthoDB" id="10250282at2759"/>
<accession>B4M861</accession>
<evidence type="ECO:0000313" key="12">
    <source>
        <dbReference type="Proteomes" id="UP000008792"/>
    </source>
</evidence>
<sequence>MILVAMLMMVATMMRMMAMKNLSEPTDGGFYTAGVVEFRQAIGQDSNENLADNLAGYLELIESPDARTADIIVFPELTLNDMETLTFLPKPEQSLSPCVDDPIARYYAPFLVSISCAARKASKYIVINICERQLCSATPEDTRPCAPTGYNVFNTNVVFNRKGTIISRYRKIHLYGEPRNSTFVPEPMSFKTDFGVTFGHFICFDILFYDPAHEMLLEQGVRDFIYPTMWFSQLPFLTAAQVQLGWAYSNDVNLLAAGASHPEFGSTGTGIYNGRAGTITGVMKWGEGERRIYVAKVPKYQMAKNIKAQRPQRSLKARLERKMRQGRNSGILMKRDYLEQYESVWLEQLYQQTDGNLKQKVCHGMLCCNFELQWRQLPEGTADNNFYGFRLGVYDGWRNEQQVDANYVRNCAIFACSGPDIEDCGQVLDTMQSRVNFKRIIIEAMYPRSREFLLMPNSVLDNFLPLEPPQFKWSMVERAVSNQISVRFGLTDSVQLSNLLTFAIYGNYYDDNCTFGKGTPEEDRECGYLATGGGAAALRSIGFKWYVLLALGLVCNLSS</sequence>
<reference evidence="7 12" key="1">
    <citation type="journal article" date="2007" name="Nature">
        <title>Evolution of genes and genomes on the Drosophila phylogeny.</title>
        <authorList>
            <consortium name="Drosophila 12 Genomes Consortium"/>
            <person name="Clark A.G."/>
            <person name="Eisen M.B."/>
            <person name="Smith D.R."/>
            <person name="Bergman C.M."/>
            <person name="Oliver B."/>
            <person name="Markow T.A."/>
            <person name="Kaufman T.C."/>
            <person name="Kellis M."/>
            <person name="Gelbart W."/>
            <person name="Iyer V.N."/>
            <person name="Pollard D.A."/>
            <person name="Sackton T.B."/>
            <person name="Larracuente A.M."/>
            <person name="Singh N.D."/>
            <person name="Abad J.P."/>
            <person name="Abt D.N."/>
            <person name="Adryan B."/>
            <person name="Aguade M."/>
            <person name="Akashi H."/>
            <person name="Anderson W.W."/>
            <person name="Aquadro C.F."/>
            <person name="Ardell D.H."/>
            <person name="Arguello R."/>
            <person name="Artieri C.G."/>
            <person name="Barbash D.A."/>
            <person name="Barker D."/>
            <person name="Barsanti P."/>
            <person name="Batterham P."/>
            <person name="Batzoglou S."/>
            <person name="Begun D."/>
            <person name="Bhutkar A."/>
            <person name="Blanco E."/>
            <person name="Bosak S.A."/>
            <person name="Bradley R.K."/>
            <person name="Brand A.D."/>
            <person name="Brent M.R."/>
            <person name="Brooks A.N."/>
            <person name="Brown R.H."/>
            <person name="Butlin R.K."/>
            <person name="Caggese C."/>
            <person name="Calvi B.R."/>
            <person name="Bernardo de Carvalho A."/>
            <person name="Caspi A."/>
            <person name="Castrezana S."/>
            <person name="Celniker S.E."/>
            <person name="Chang J.L."/>
            <person name="Chapple C."/>
            <person name="Chatterji S."/>
            <person name="Chinwalla A."/>
            <person name="Civetta A."/>
            <person name="Clifton S.W."/>
            <person name="Comeron J.M."/>
            <person name="Costello J.C."/>
            <person name="Coyne J.A."/>
            <person name="Daub J."/>
            <person name="David R.G."/>
            <person name="Delcher A.L."/>
            <person name="Delehaunty K."/>
            <person name="Do C.B."/>
            <person name="Ebling H."/>
            <person name="Edwards K."/>
            <person name="Eickbush T."/>
            <person name="Evans J.D."/>
            <person name="Filipski A."/>
            <person name="Findeiss S."/>
            <person name="Freyhult E."/>
            <person name="Fulton L."/>
            <person name="Fulton R."/>
            <person name="Garcia A.C."/>
            <person name="Gardiner A."/>
            <person name="Garfield D.A."/>
            <person name="Garvin B.E."/>
            <person name="Gibson G."/>
            <person name="Gilbert D."/>
            <person name="Gnerre S."/>
            <person name="Godfrey J."/>
            <person name="Good R."/>
            <person name="Gotea V."/>
            <person name="Gravely B."/>
            <person name="Greenberg A.J."/>
            <person name="Griffiths-Jones S."/>
            <person name="Gross S."/>
            <person name="Guigo R."/>
            <person name="Gustafson E.A."/>
            <person name="Haerty W."/>
            <person name="Hahn M.W."/>
            <person name="Halligan D.L."/>
            <person name="Halpern A.L."/>
            <person name="Halter G.M."/>
            <person name="Han M.V."/>
            <person name="Heger A."/>
            <person name="Hillier L."/>
            <person name="Hinrichs A.S."/>
            <person name="Holmes I."/>
            <person name="Hoskins R.A."/>
            <person name="Hubisz M.J."/>
            <person name="Hultmark D."/>
            <person name="Huntley M.A."/>
            <person name="Jaffe D.B."/>
            <person name="Jagadeeshan S."/>
            <person name="Jeck W.R."/>
            <person name="Johnson J."/>
            <person name="Jones C.D."/>
            <person name="Jordan W.C."/>
            <person name="Karpen G.H."/>
            <person name="Kataoka E."/>
            <person name="Keightley P.D."/>
            <person name="Kheradpour P."/>
            <person name="Kirkness E.F."/>
            <person name="Koerich L.B."/>
            <person name="Kristiansen K."/>
            <person name="Kudrna D."/>
            <person name="Kulathinal R.J."/>
            <person name="Kumar S."/>
            <person name="Kwok R."/>
            <person name="Lander E."/>
            <person name="Langley C.H."/>
            <person name="Lapoint R."/>
            <person name="Lazzaro B.P."/>
            <person name="Lee S.J."/>
            <person name="Levesque L."/>
            <person name="Li R."/>
            <person name="Lin C.F."/>
            <person name="Lin M.F."/>
            <person name="Lindblad-Toh K."/>
            <person name="Llopart A."/>
            <person name="Long M."/>
            <person name="Low L."/>
            <person name="Lozovsky E."/>
            <person name="Lu J."/>
            <person name="Luo M."/>
            <person name="Machado C.A."/>
            <person name="Makalowski W."/>
            <person name="Marzo M."/>
            <person name="Matsuda M."/>
            <person name="Matzkin L."/>
            <person name="McAllister B."/>
            <person name="McBride C.S."/>
            <person name="McKernan B."/>
            <person name="McKernan K."/>
            <person name="Mendez-Lago M."/>
            <person name="Minx P."/>
            <person name="Mollenhauer M.U."/>
            <person name="Montooth K."/>
            <person name="Mount S.M."/>
            <person name="Mu X."/>
            <person name="Myers E."/>
            <person name="Negre B."/>
            <person name="Newfeld S."/>
            <person name="Nielsen R."/>
            <person name="Noor M.A."/>
            <person name="O'Grady P."/>
            <person name="Pachter L."/>
            <person name="Papaceit M."/>
            <person name="Parisi M.J."/>
            <person name="Parisi M."/>
            <person name="Parts L."/>
            <person name="Pedersen J.S."/>
            <person name="Pesole G."/>
            <person name="Phillippy A.M."/>
            <person name="Ponting C.P."/>
            <person name="Pop M."/>
            <person name="Porcelli D."/>
            <person name="Powell J.R."/>
            <person name="Prohaska S."/>
            <person name="Pruitt K."/>
            <person name="Puig M."/>
            <person name="Quesneville H."/>
            <person name="Ram K.R."/>
            <person name="Rand D."/>
            <person name="Rasmussen M.D."/>
            <person name="Reed L.K."/>
            <person name="Reenan R."/>
            <person name="Reily A."/>
            <person name="Remington K.A."/>
            <person name="Rieger T.T."/>
            <person name="Ritchie M.G."/>
            <person name="Robin C."/>
            <person name="Rogers Y.H."/>
            <person name="Rohde C."/>
            <person name="Rozas J."/>
            <person name="Rubenfield M.J."/>
            <person name="Ruiz A."/>
            <person name="Russo S."/>
            <person name="Salzberg S.L."/>
            <person name="Sanchez-Gracia A."/>
            <person name="Saranga D.J."/>
            <person name="Sato H."/>
            <person name="Schaeffer S.W."/>
            <person name="Schatz M.C."/>
            <person name="Schlenke T."/>
            <person name="Schwartz R."/>
            <person name="Segarra C."/>
            <person name="Singh R.S."/>
            <person name="Sirot L."/>
            <person name="Sirota M."/>
            <person name="Sisneros N.B."/>
            <person name="Smith C.D."/>
            <person name="Smith T.F."/>
            <person name="Spieth J."/>
            <person name="Stage D.E."/>
            <person name="Stark A."/>
            <person name="Stephan W."/>
            <person name="Strausberg R.L."/>
            <person name="Strempel S."/>
            <person name="Sturgill D."/>
            <person name="Sutton G."/>
            <person name="Sutton G.G."/>
            <person name="Tao W."/>
            <person name="Teichmann S."/>
            <person name="Tobari Y.N."/>
            <person name="Tomimura Y."/>
            <person name="Tsolas J.M."/>
            <person name="Valente V.L."/>
            <person name="Venter E."/>
            <person name="Venter J.C."/>
            <person name="Vicario S."/>
            <person name="Vieira F.G."/>
            <person name="Vilella A.J."/>
            <person name="Villasante A."/>
            <person name="Walenz B."/>
            <person name="Wang J."/>
            <person name="Wasserman M."/>
            <person name="Watts T."/>
            <person name="Wilson D."/>
            <person name="Wilson R.K."/>
            <person name="Wing R.A."/>
            <person name="Wolfner M.F."/>
            <person name="Wong A."/>
            <person name="Wong G.K."/>
            <person name="Wu C.I."/>
            <person name="Wu G."/>
            <person name="Yamamoto D."/>
            <person name="Yang H.P."/>
            <person name="Yang S.P."/>
            <person name="Yorke J.A."/>
            <person name="Yoshida K."/>
            <person name="Zdobnov E."/>
            <person name="Zhang P."/>
            <person name="Zhang Y."/>
            <person name="Zimin A.V."/>
            <person name="Baldwin J."/>
            <person name="Abdouelleil A."/>
            <person name="Abdulkadir J."/>
            <person name="Abebe A."/>
            <person name="Abera B."/>
            <person name="Abreu J."/>
            <person name="Acer S.C."/>
            <person name="Aftuck L."/>
            <person name="Alexander A."/>
            <person name="An P."/>
            <person name="Anderson E."/>
            <person name="Anderson S."/>
            <person name="Arachi H."/>
            <person name="Azer M."/>
            <person name="Bachantsang P."/>
            <person name="Barry A."/>
            <person name="Bayul T."/>
            <person name="Berlin A."/>
            <person name="Bessette D."/>
            <person name="Bloom T."/>
            <person name="Blye J."/>
            <person name="Boguslavskiy L."/>
            <person name="Bonnet C."/>
            <person name="Boukhgalter B."/>
            <person name="Bourzgui I."/>
            <person name="Brown A."/>
            <person name="Cahill P."/>
            <person name="Channer S."/>
            <person name="Cheshatsang Y."/>
            <person name="Chuda L."/>
            <person name="Citroen M."/>
            <person name="Collymore A."/>
            <person name="Cooke P."/>
            <person name="Costello M."/>
            <person name="D'Aco K."/>
            <person name="Daza R."/>
            <person name="De Haan G."/>
            <person name="DeGray S."/>
            <person name="DeMaso C."/>
            <person name="Dhargay N."/>
            <person name="Dooley K."/>
            <person name="Dooley E."/>
            <person name="Doricent M."/>
            <person name="Dorje P."/>
            <person name="Dorjee K."/>
            <person name="Dupes A."/>
            <person name="Elong R."/>
            <person name="Falk J."/>
            <person name="Farina A."/>
            <person name="Faro S."/>
            <person name="Ferguson D."/>
            <person name="Fisher S."/>
            <person name="Foley C.D."/>
            <person name="Franke A."/>
            <person name="Friedrich D."/>
            <person name="Gadbois L."/>
            <person name="Gearin G."/>
            <person name="Gearin C.R."/>
            <person name="Giannoukos G."/>
            <person name="Goode T."/>
            <person name="Graham J."/>
            <person name="Grandbois E."/>
            <person name="Grewal S."/>
            <person name="Gyaltsen K."/>
            <person name="Hafez N."/>
            <person name="Hagos B."/>
            <person name="Hall J."/>
            <person name="Henson C."/>
            <person name="Hollinger A."/>
            <person name="Honan T."/>
            <person name="Huard M.D."/>
            <person name="Hughes L."/>
            <person name="Hurhula B."/>
            <person name="Husby M.E."/>
            <person name="Kamat A."/>
            <person name="Kanga B."/>
            <person name="Kashin S."/>
            <person name="Khazanovich D."/>
            <person name="Kisner P."/>
            <person name="Lance K."/>
            <person name="Lara M."/>
            <person name="Lee W."/>
            <person name="Lennon N."/>
            <person name="Letendre F."/>
            <person name="LeVine R."/>
            <person name="Lipovsky A."/>
            <person name="Liu X."/>
            <person name="Liu J."/>
            <person name="Liu S."/>
            <person name="Lokyitsang T."/>
            <person name="Lokyitsang Y."/>
            <person name="Lubonja R."/>
            <person name="Lui A."/>
            <person name="MacDonald P."/>
            <person name="Magnisalis V."/>
            <person name="Maru K."/>
            <person name="Matthews C."/>
            <person name="McCusker W."/>
            <person name="McDonough S."/>
            <person name="Mehta T."/>
            <person name="Meldrim J."/>
            <person name="Meneus L."/>
            <person name="Mihai O."/>
            <person name="Mihalev A."/>
            <person name="Mihova T."/>
            <person name="Mittelman R."/>
            <person name="Mlenga V."/>
            <person name="Montmayeur A."/>
            <person name="Mulrain L."/>
            <person name="Navidi A."/>
            <person name="Naylor J."/>
            <person name="Negash T."/>
            <person name="Nguyen T."/>
            <person name="Nguyen N."/>
            <person name="Nicol R."/>
            <person name="Norbu C."/>
            <person name="Norbu N."/>
            <person name="Novod N."/>
            <person name="O'Neill B."/>
            <person name="Osman S."/>
            <person name="Markiewicz E."/>
            <person name="Oyono O.L."/>
            <person name="Patti C."/>
            <person name="Phunkhang P."/>
            <person name="Pierre F."/>
            <person name="Priest M."/>
            <person name="Raghuraman S."/>
            <person name="Rege F."/>
            <person name="Reyes R."/>
            <person name="Rise C."/>
            <person name="Rogov P."/>
            <person name="Ross K."/>
            <person name="Ryan E."/>
            <person name="Settipalli S."/>
            <person name="Shea T."/>
            <person name="Sherpa N."/>
            <person name="Shi L."/>
            <person name="Shih D."/>
            <person name="Sparrow T."/>
            <person name="Spaulding J."/>
            <person name="Stalker J."/>
            <person name="Stange-Thomann N."/>
            <person name="Stavropoulos S."/>
            <person name="Stone C."/>
            <person name="Strader C."/>
            <person name="Tesfaye S."/>
            <person name="Thomson T."/>
            <person name="Thoulutsang Y."/>
            <person name="Thoulutsang D."/>
            <person name="Topham K."/>
            <person name="Topping I."/>
            <person name="Tsamla T."/>
            <person name="Vassiliev H."/>
            <person name="Vo A."/>
            <person name="Wangchuk T."/>
            <person name="Wangdi T."/>
            <person name="Weiand M."/>
            <person name="Wilkinson J."/>
            <person name="Wilson A."/>
            <person name="Yadav S."/>
            <person name="Young G."/>
            <person name="Yu Q."/>
            <person name="Zembek L."/>
            <person name="Zhong D."/>
            <person name="Zimmer A."/>
            <person name="Zwirko Z."/>
            <person name="Jaffe D.B."/>
            <person name="Alvarez P."/>
            <person name="Brockman W."/>
            <person name="Butler J."/>
            <person name="Chin C."/>
            <person name="Gnerre S."/>
            <person name="Grabherr M."/>
            <person name="Kleber M."/>
            <person name="Mauceli E."/>
            <person name="MacCallum I."/>
        </authorList>
    </citation>
    <scope>NUCLEOTIDE SEQUENCE [LARGE SCALE GENOMIC DNA]</scope>
    <source>
        <strain evidence="7">TSC#15010-1051.87</strain>
        <strain evidence="12">Tucson 15010-1051.87</strain>
    </source>
</reference>
<dbReference type="eggNOG" id="KOG0806">
    <property type="taxonomic scope" value="Eukaryota"/>
</dbReference>
<dbReference type="InterPro" id="IPR043957">
    <property type="entry name" value="Vanin_C"/>
</dbReference>
<evidence type="ECO:0000256" key="2">
    <source>
        <dbReference type="ARBA" id="ARBA00022729"/>
    </source>
</evidence>
<protein>
    <submittedName>
        <fullName evidence="8">Uncharacterized protein, isoform B</fullName>
    </submittedName>
    <submittedName>
        <fullName evidence="7">Uncharacterized protein, isoform C</fullName>
    </submittedName>
    <submittedName>
        <fullName evidence="9">Uncharacterized protein, isoform D</fullName>
    </submittedName>
    <submittedName>
        <fullName evidence="10">Uncharacterized protein, isoform E</fullName>
    </submittedName>
    <submittedName>
        <fullName evidence="11">Uncharacterized protein, isoform F</fullName>
    </submittedName>
</protein>
<feature type="signal peptide" evidence="5">
    <location>
        <begin position="1"/>
        <end position="18"/>
    </location>
</feature>
<evidence type="ECO:0000313" key="7">
    <source>
        <dbReference type="EMBL" id="EDW62337.2"/>
    </source>
</evidence>
<feature type="domain" description="CN hydrolase" evidence="6">
    <location>
        <begin position="31"/>
        <end position="299"/>
    </location>
</feature>
<dbReference type="InParanoid" id="B4M861"/>
<feature type="chain" id="PRO_5014298936" evidence="5">
    <location>
        <begin position="19"/>
        <end position="559"/>
    </location>
</feature>
<reference evidence="7" key="3">
    <citation type="submission" date="2008-06" db="EMBL/GenBank/DDBJ databases">
        <authorList>
            <consortium name="FlyBase"/>
        </authorList>
    </citation>
    <scope>NUCLEOTIDE SEQUENCE</scope>
    <source>
        <strain evidence="7">TSC#15010-1051.87</strain>
    </source>
</reference>
<dbReference type="AlphaFoldDB" id="B4M861"/>
<evidence type="ECO:0000259" key="6">
    <source>
        <dbReference type="PROSITE" id="PS50263"/>
    </source>
</evidence>
<dbReference type="InterPro" id="IPR036526">
    <property type="entry name" value="C-N_Hydrolase_sf"/>
</dbReference>
<keyword evidence="12" id="KW-1185">Reference proteome</keyword>
<dbReference type="Proteomes" id="UP000008792">
    <property type="component" value="Unassembled WGS sequence"/>
</dbReference>
<name>B4M861_DROVI</name>
<dbReference type="PANTHER" id="PTHR10609">
    <property type="entry name" value="BIOTINIDASE-RELATED"/>
    <property type="match status" value="1"/>
</dbReference>
<evidence type="ECO:0000256" key="5">
    <source>
        <dbReference type="SAM" id="SignalP"/>
    </source>
</evidence>
<dbReference type="EMBL" id="CH940653">
    <property type="protein sequence ID" value="EDW62337.2"/>
    <property type="molecule type" value="Genomic_DNA"/>
</dbReference>
<keyword evidence="2 5" id="KW-0732">Signal</keyword>
<keyword evidence="3" id="KW-0378">Hydrolase</keyword>
<dbReference type="EMBL" id="CH940653">
    <property type="protein sequence ID" value="KRF80559.1"/>
    <property type="molecule type" value="Genomic_DNA"/>
</dbReference>
<evidence type="ECO:0000313" key="8">
    <source>
        <dbReference type="EMBL" id="KRF80558.1"/>
    </source>
</evidence>
<dbReference type="SUPFAM" id="SSF56317">
    <property type="entry name" value="Carbon-nitrogen hydrolase"/>
    <property type="match status" value="1"/>
</dbReference>
<evidence type="ECO:0000313" key="9">
    <source>
        <dbReference type="EMBL" id="KRF80559.1"/>
    </source>
</evidence>
<dbReference type="HOGENOM" id="CLU_033209_1_0_1"/>
<evidence type="ECO:0000313" key="10">
    <source>
        <dbReference type="EMBL" id="KRF80560.1"/>
    </source>
</evidence>
<dbReference type="Pfam" id="PF00795">
    <property type="entry name" value="CN_hydrolase"/>
    <property type="match status" value="1"/>
</dbReference>
<evidence type="ECO:0000256" key="3">
    <source>
        <dbReference type="ARBA" id="ARBA00022801"/>
    </source>
</evidence>
<dbReference type="PANTHER" id="PTHR10609:SF14">
    <property type="entry name" value="BIOTINIDASE"/>
    <property type="match status" value="1"/>
</dbReference>
<proteinExistence type="inferred from homology"/>
<dbReference type="CDD" id="cd07567">
    <property type="entry name" value="biotinidase_like"/>
    <property type="match status" value="1"/>
</dbReference>
<dbReference type="InterPro" id="IPR003010">
    <property type="entry name" value="C-N_Hydrolase"/>
</dbReference>
<dbReference type="InterPro" id="IPR040154">
    <property type="entry name" value="Biotinidase/VNN"/>
</dbReference>
<evidence type="ECO:0000256" key="1">
    <source>
        <dbReference type="ARBA" id="ARBA00008225"/>
    </source>
</evidence>
<dbReference type="GO" id="GO:0016811">
    <property type="term" value="F:hydrolase activity, acting on carbon-nitrogen (but not peptide) bonds, in linear amides"/>
    <property type="evidence" value="ECO:0007669"/>
    <property type="project" value="InterPro"/>
</dbReference>
<evidence type="ECO:0000256" key="4">
    <source>
        <dbReference type="ARBA" id="ARBA00023180"/>
    </source>
</evidence>